<feature type="region of interest" description="Disordered" evidence="6">
    <location>
        <begin position="122"/>
        <end position="236"/>
    </location>
</feature>
<feature type="compositionally biased region" description="Low complexity" evidence="6">
    <location>
        <begin position="218"/>
        <end position="227"/>
    </location>
</feature>
<dbReference type="PANTHER" id="PTHR14948:SF44">
    <property type="entry name" value="PROLINE-RICH TRANSMEMBRANE PROTEIN 1-LIKE"/>
    <property type="match status" value="1"/>
</dbReference>
<evidence type="ECO:0000256" key="7">
    <source>
        <dbReference type="SAM" id="Phobius"/>
    </source>
</evidence>
<dbReference type="GO" id="GO:0016020">
    <property type="term" value="C:membrane"/>
    <property type="evidence" value="ECO:0000318"/>
    <property type="project" value="GO_Central"/>
</dbReference>
<dbReference type="GeneID" id="581836"/>
<dbReference type="InParanoid" id="A0A7M7GKK7"/>
<keyword evidence="5 7" id="KW-0472">Membrane</keyword>
<evidence type="ECO:0000313" key="9">
    <source>
        <dbReference type="Proteomes" id="UP000007110"/>
    </source>
</evidence>
<evidence type="ECO:0000256" key="4">
    <source>
        <dbReference type="ARBA" id="ARBA00022989"/>
    </source>
</evidence>
<protein>
    <submittedName>
        <fullName evidence="8">Uncharacterized protein</fullName>
    </submittedName>
</protein>
<keyword evidence="3 7" id="KW-0812">Transmembrane</keyword>
<dbReference type="Proteomes" id="UP000007110">
    <property type="component" value="Unassembled WGS sequence"/>
</dbReference>
<feature type="transmembrane region" description="Helical" evidence="7">
    <location>
        <begin position="309"/>
        <end position="329"/>
    </location>
</feature>
<comment type="subcellular location">
    <subcellularLocation>
        <location evidence="1">Membrane</location>
    </subcellularLocation>
</comment>
<proteinExistence type="inferred from homology"/>
<evidence type="ECO:0000256" key="5">
    <source>
        <dbReference type="ARBA" id="ARBA00023136"/>
    </source>
</evidence>
<feature type="compositionally biased region" description="Low complexity" evidence="6">
    <location>
        <begin position="185"/>
        <end position="204"/>
    </location>
</feature>
<dbReference type="Pfam" id="PF04505">
    <property type="entry name" value="CD225"/>
    <property type="match status" value="1"/>
</dbReference>
<keyword evidence="9" id="KW-1185">Reference proteome</keyword>
<accession>A0A7M7GKK7</accession>
<sequence length="396" mass="44163">MASSNGTGKRVPPSYEETMEELARRERGQNPKHDPTSPGQGVYRKRTDDDEVGHDDAGTTSEYQSAIVYTKRADDDEVGYDDEGTTSEYQSAIVYTKRTDDDEVGYDNAGTTSEYQSAIVYTKRTDDDEVGYDDEGTTSEYQSAIVYTKRTDDDEVGYDDAGTTSEYQSAKPATISHTTVQPKYLQPETTLLPQSPTSPSTEPSKGSPKKNRFKKSTSRSTSRSTSSSKRDPNTYAYENQQSVDYWASVEPVTIDPNIEPILMRPMVTRVGPDGRTYLRDTSIVVVQHDEHETRNTQKVIGKPTRPDNYLWYSFVGMAFCFFFGIFSLMRSREVPAKFDAGDYEGARKASSSARNWATIALIIGAVIIIVFIFLLFVSPCPLTRALQFKGVCPEGV</sequence>
<keyword evidence="4 7" id="KW-1133">Transmembrane helix</keyword>
<dbReference type="RefSeq" id="XP_003729979.2">
    <property type="nucleotide sequence ID" value="XM_003729931.3"/>
</dbReference>
<evidence type="ECO:0000256" key="2">
    <source>
        <dbReference type="ARBA" id="ARBA00006843"/>
    </source>
</evidence>
<reference evidence="9" key="1">
    <citation type="submission" date="2015-02" db="EMBL/GenBank/DDBJ databases">
        <title>Genome sequencing for Strongylocentrotus purpuratus.</title>
        <authorList>
            <person name="Murali S."/>
            <person name="Liu Y."/>
            <person name="Vee V."/>
            <person name="English A."/>
            <person name="Wang M."/>
            <person name="Skinner E."/>
            <person name="Han Y."/>
            <person name="Muzny D.M."/>
            <person name="Worley K.C."/>
            <person name="Gibbs R.A."/>
        </authorList>
    </citation>
    <scope>NUCLEOTIDE SEQUENCE</scope>
</reference>
<dbReference type="EnsemblMetazoa" id="XM_003729931">
    <property type="protein sequence ID" value="XP_003729979"/>
    <property type="gene ID" value="LOC581836"/>
</dbReference>
<feature type="compositionally biased region" description="Basic residues" evidence="6">
    <location>
        <begin position="207"/>
        <end position="217"/>
    </location>
</feature>
<reference evidence="8" key="2">
    <citation type="submission" date="2021-01" db="UniProtKB">
        <authorList>
            <consortium name="EnsemblMetazoa"/>
        </authorList>
    </citation>
    <scope>IDENTIFICATION</scope>
</reference>
<dbReference type="PANTHER" id="PTHR14948">
    <property type="entry name" value="NG5"/>
    <property type="match status" value="1"/>
</dbReference>
<feature type="compositionally biased region" description="Basic and acidic residues" evidence="6">
    <location>
        <begin position="21"/>
        <end position="35"/>
    </location>
</feature>
<dbReference type="InterPro" id="IPR051423">
    <property type="entry name" value="CD225/Dispanin"/>
</dbReference>
<feature type="compositionally biased region" description="Acidic residues" evidence="6">
    <location>
        <begin position="75"/>
        <end position="85"/>
    </location>
</feature>
<comment type="similarity">
    <text evidence="2">Belongs to the CD225/Dispanin family.</text>
</comment>
<evidence type="ECO:0000313" key="8">
    <source>
        <dbReference type="EnsemblMetazoa" id="XP_003729979"/>
    </source>
</evidence>
<dbReference type="AlphaFoldDB" id="A0A7M7GKK7"/>
<feature type="transmembrane region" description="Helical" evidence="7">
    <location>
        <begin position="356"/>
        <end position="377"/>
    </location>
</feature>
<feature type="region of interest" description="Disordered" evidence="6">
    <location>
        <begin position="1"/>
        <end position="87"/>
    </location>
</feature>
<dbReference type="KEGG" id="spu:581836"/>
<evidence type="ECO:0000256" key="1">
    <source>
        <dbReference type="ARBA" id="ARBA00004370"/>
    </source>
</evidence>
<feature type="compositionally biased region" description="Acidic residues" evidence="6">
    <location>
        <begin position="127"/>
        <end position="137"/>
    </location>
</feature>
<name>A0A7M7GKK7_STRPU</name>
<evidence type="ECO:0000256" key="3">
    <source>
        <dbReference type="ARBA" id="ARBA00022692"/>
    </source>
</evidence>
<dbReference type="OrthoDB" id="10133628at2759"/>
<organism evidence="8 9">
    <name type="scientific">Strongylocentrotus purpuratus</name>
    <name type="common">Purple sea urchin</name>
    <dbReference type="NCBI Taxonomy" id="7668"/>
    <lineage>
        <taxon>Eukaryota</taxon>
        <taxon>Metazoa</taxon>
        <taxon>Echinodermata</taxon>
        <taxon>Eleutherozoa</taxon>
        <taxon>Echinozoa</taxon>
        <taxon>Echinoidea</taxon>
        <taxon>Euechinoidea</taxon>
        <taxon>Echinacea</taxon>
        <taxon>Camarodonta</taxon>
        <taxon>Echinidea</taxon>
        <taxon>Strongylocentrotidae</taxon>
        <taxon>Strongylocentrotus</taxon>
    </lineage>
</organism>
<dbReference type="OMA" id="YQQHDAN"/>
<evidence type="ECO:0000256" key="6">
    <source>
        <dbReference type="SAM" id="MobiDB-lite"/>
    </source>
</evidence>
<dbReference type="InterPro" id="IPR007593">
    <property type="entry name" value="CD225/Dispanin_fam"/>
</dbReference>